<keyword evidence="3" id="KW-0804">Transcription</keyword>
<dbReference type="PRINTS" id="PR00032">
    <property type="entry name" value="HTHARAC"/>
</dbReference>
<dbReference type="PANTHER" id="PTHR43280:SF30">
    <property type="entry name" value="MMSAB OPERON REGULATORY PROTEIN"/>
    <property type="match status" value="1"/>
</dbReference>
<organism evidence="5 6">
    <name type="scientific">Paenibacillus albiflavus</name>
    <dbReference type="NCBI Taxonomy" id="2545760"/>
    <lineage>
        <taxon>Bacteria</taxon>
        <taxon>Bacillati</taxon>
        <taxon>Bacillota</taxon>
        <taxon>Bacilli</taxon>
        <taxon>Bacillales</taxon>
        <taxon>Paenibacillaceae</taxon>
        <taxon>Paenibacillus</taxon>
    </lineage>
</organism>
<dbReference type="InterPro" id="IPR003313">
    <property type="entry name" value="AraC-bd"/>
</dbReference>
<dbReference type="EMBL" id="SKFG01000031">
    <property type="protein sequence ID" value="TCZ73547.1"/>
    <property type="molecule type" value="Genomic_DNA"/>
</dbReference>
<evidence type="ECO:0000259" key="4">
    <source>
        <dbReference type="PROSITE" id="PS01124"/>
    </source>
</evidence>
<dbReference type="InterPro" id="IPR018060">
    <property type="entry name" value="HTH_AraC"/>
</dbReference>
<evidence type="ECO:0000256" key="2">
    <source>
        <dbReference type="ARBA" id="ARBA00023125"/>
    </source>
</evidence>
<evidence type="ECO:0000313" key="6">
    <source>
        <dbReference type="Proteomes" id="UP000295418"/>
    </source>
</evidence>
<accession>A0A4R4E3N9</accession>
<dbReference type="SUPFAM" id="SSF51215">
    <property type="entry name" value="Regulatory protein AraC"/>
    <property type="match status" value="1"/>
</dbReference>
<dbReference type="AlphaFoldDB" id="A0A4R4E3N9"/>
<dbReference type="SUPFAM" id="SSF46689">
    <property type="entry name" value="Homeodomain-like"/>
    <property type="match status" value="2"/>
</dbReference>
<sequence>MSQAYYEVAINPIPSKGEYMILFSGESQTEPNHLVGPSVHDYHLIHVVISGKGRFRIRGKQYELSGGDSFIIFPGELFEYESDSTEPWFYRWFATKGQQMDAALSIMGISASYPIICTSDCEHISSLVRDITQALRSGNSSCDMLANGYLRLLLGAYMQYTEVNVQVEKEPLSDIEYQIEQGIRFLTLQYTQPISIERLARSVGYHRTYYSKMFKKHTGLSPMNFLLKIRMERAKLLMGSRLTIEQISSSVGFADSLYFSKQYRKWYGMSPSEYRSKMKNNPD</sequence>
<dbReference type="InterPro" id="IPR037923">
    <property type="entry name" value="HTH-like"/>
</dbReference>
<dbReference type="InterPro" id="IPR020449">
    <property type="entry name" value="Tscrpt_reg_AraC-type_HTH"/>
</dbReference>
<reference evidence="5 6" key="1">
    <citation type="submission" date="2019-03" db="EMBL/GenBank/DDBJ databases">
        <authorList>
            <person name="Kim M.K.M."/>
        </authorList>
    </citation>
    <scope>NUCLEOTIDE SEQUENCE [LARGE SCALE GENOMIC DNA]</scope>
    <source>
        <strain evidence="5 6">18JY21-1</strain>
    </source>
</reference>
<dbReference type="GO" id="GO:0003700">
    <property type="term" value="F:DNA-binding transcription factor activity"/>
    <property type="evidence" value="ECO:0007669"/>
    <property type="project" value="InterPro"/>
</dbReference>
<evidence type="ECO:0000256" key="1">
    <source>
        <dbReference type="ARBA" id="ARBA00023015"/>
    </source>
</evidence>
<dbReference type="Gene3D" id="2.60.120.10">
    <property type="entry name" value="Jelly Rolls"/>
    <property type="match status" value="1"/>
</dbReference>
<name>A0A4R4E3N9_9BACL</name>
<evidence type="ECO:0000313" key="5">
    <source>
        <dbReference type="EMBL" id="TCZ73547.1"/>
    </source>
</evidence>
<proteinExistence type="predicted"/>
<evidence type="ECO:0000256" key="3">
    <source>
        <dbReference type="ARBA" id="ARBA00023163"/>
    </source>
</evidence>
<dbReference type="InterPro" id="IPR009057">
    <property type="entry name" value="Homeodomain-like_sf"/>
</dbReference>
<comment type="caution">
    <text evidence="5">The sequence shown here is derived from an EMBL/GenBank/DDBJ whole genome shotgun (WGS) entry which is preliminary data.</text>
</comment>
<gene>
    <name evidence="5" type="ORF">E0485_20790</name>
</gene>
<dbReference type="Gene3D" id="1.10.10.60">
    <property type="entry name" value="Homeodomain-like"/>
    <property type="match status" value="2"/>
</dbReference>
<dbReference type="PANTHER" id="PTHR43280">
    <property type="entry name" value="ARAC-FAMILY TRANSCRIPTIONAL REGULATOR"/>
    <property type="match status" value="1"/>
</dbReference>
<dbReference type="Proteomes" id="UP000295418">
    <property type="component" value="Unassembled WGS sequence"/>
</dbReference>
<keyword evidence="6" id="KW-1185">Reference proteome</keyword>
<dbReference type="InterPro" id="IPR018062">
    <property type="entry name" value="HTH_AraC-typ_CS"/>
</dbReference>
<protein>
    <submittedName>
        <fullName evidence="5">AraC family transcriptional regulator</fullName>
    </submittedName>
</protein>
<dbReference type="OrthoDB" id="9813413at2"/>
<keyword evidence="1" id="KW-0805">Transcription regulation</keyword>
<dbReference type="RefSeq" id="WP_132419994.1">
    <property type="nucleotide sequence ID" value="NZ_SKFG01000031.1"/>
</dbReference>
<dbReference type="Pfam" id="PF12833">
    <property type="entry name" value="HTH_18"/>
    <property type="match status" value="1"/>
</dbReference>
<dbReference type="SMART" id="SM00342">
    <property type="entry name" value="HTH_ARAC"/>
    <property type="match status" value="1"/>
</dbReference>
<dbReference type="PROSITE" id="PS01124">
    <property type="entry name" value="HTH_ARAC_FAMILY_2"/>
    <property type="match status" value="1"/>
</dbReference>
<dbReference type="InterPro" id="IPR014710">
    <property type="entry name" value="RmlC-like_jellyroll"/>
</dbReference>
<feature type="domain" description="HTH araC/xylS-type" evidence="4">
    <location>
        <begin position="180"/>
        <end position="277"/>
    </location>
</feature>
<dbReference type="GO" id="GO:0043565">
    <property type="term" value="F:sequence-specific DNA binding"/>
    <property type="evidence" value="ECO:0007669"/>
    <property type="project" value="InterPro"/>
</dbReference>
<dbReference type="PROSITE" id="PS00041">
    <property type="entry name" value="HTH_ARAC_FAMILY_1"/>
    <property type="match status" value="1"/>
</dbReference>
<keyword evidence="2" id="KW-0238">DNA-binding</keyword>
<dbReference type="CDD" id="cd06986">
    <property type="entry name" value="cupin_MmsR-like_N"/>
    <property type="match status" value="1"/>
</dbReference>
<dbReference type="Pfam" id="PF02311">
    <property type="entry name" value="AraC_binding"/>
    <property type="match status" value="1"/>
</dbReference>